<protein>
    <submittedName>
        <fullName evidence="1">Uncharacterized protein</fullName>
    </submittedName>
</protein>
<feature type="non-terminal residue" evidence="1">
    <location>
        <position position="69"/>
    </location>
</feature>
<gene>
    <name evidence="1" type="ORF">NVV43_27755</name>
</gene>
<dbReference type="AlphaFoldDB" id="A0AAW5MUD7"/>
<accession>A0AAW5MUD7</accession>
<proteinExistence type="predicted"/>
<organism evidence="1 2">
    <name type="scientific">Escherichia marmotae</name>
    <dbReference type="NCBI Taxonomy" id="1499973"/>
    <lineage>
        <taxon>Bacteria</taxon>
        <taxon>Pseudomonadati</taxon>
        <taxon>Pseudomonadota</taxon>
        <taxon>Gammaproteobacteria</taxon>
        <taxon>Enterobacterales</taxon>
        <taxon>Enterobacteriaceae</taxon>
        <taxon>Escherichia</taxon>
    </lineage>
</organism>
<sequence>MATTAGHLVGGGGLTAQAAQIGPHDYVVTVWDDADADGADRLDATLDDVLRLEPSALVLDVRAVEMLER</sequence>
<comment type="caution">
    <text evidence="1">The sequence shown here is derived from an EMBL/GenBank/DDBJ whole genome shotgun (WGS) entry which is preliminary data.</text>
</comment>
<name>A0AAW5MUD7_9ESCH</name>
<evidence type="ECO:0000313" key="1">
    <source>
        <dbReference type="EMBL" id="MCR6679265.1"/>
    </source>
</evidence>
<dbReference type="EMBL" id="JANPXH010001035">
    <property type="protein sequence ID" value="MCR6679265.1"/>
    <property type="molecule type" value="Genomic_DNA"/>
</dbReference>
<reference evidence="1" key="1">
    <citation type="submission" date="2022-07" db="EMBL/GenBank/DDBJ databases">
        <title>Diversity of ethanolamine utilization by human commensal Escherichia coli.</title>
        <authorList>
            <person name="Jubelin G."/>
        </authorList>
    </citation>
    <scope>NUCLEOTIDE SEQUENCE</scope>
    <source>
        <strain evidence="1">S1</strain>
    </source>
</reference>
<evidence type="ECO:0000313" key="2">
    <source>
        <dbReference type="Proteomes" id="UP001206878"/>
    </source>
</evidence>
<dbReference type="Proteomes" id="UP001206878">
    <property type="component" value="Unassembled WGS sequence"/>
</dbReference>